<comment type="caution">
    <text evidence="1">The sequence shown here is derived from an EMBL/GenBank/DDBJ whole genome shotgun (WGS) entry which is preliminary data.</text>
</comment>
<sequence length="86" mass="9539">DKIAQWNVVGLQSALLSELISPIYLSSITVGDMFYLKDLNRALYERIEGLKTTIWTKDSESTEVLVSGRKQGAIKSKTSGLYLSKA</sequence>
<organism evidence="1 2">
    <name type="scientific">Cetraspora pellucida</name>
    <dbReference type="NCBI Taxonomy" id="1433469"/>
    <lineage>
        <taxon>Eukaryota</taxon>
        <taxon>Fungi</taxon>
        <taxon>Fungi incertae sedis</taxon>
        <taxon>Mucoromycota</taxon>
        <taxon>Glomeromycotina</taxon>
        <taxon>Glomeromycetes</taxon>
        <taxon>Diversisporales</taxon>
        <taxon>Gigasporaceae</taxon>
        <taxon>Cetraspora</taxon>
    </lineage>
</organism>
<evidence type="ECO:0000313" key="2">
    <source>
        <dbReference type="Proteomes" id="UP000789366"/>
    </source>
</evidence>
<evidence type="ECO:0000313" key="1">
    <source>
        <dbReference type="EMBL" id="CAG8552212.1"/>
    </source>
</evidence>
<proteinExistence type="predicted"/>
<gene>
    <name evidence="1" type="ORF">SPELUC_LOCUS5256</name>
</gene>
<feature type="non-terminal residue" evidence="1">
    <location>
        <position position="1"/>
    </location>
</feature>
<keyword evidence="2" id="KW-1185">Reference proteome</keyword>
<protein>
    <submittedName>
        <fullName evidence="1">15785_t:CDS:1</fullName>
    </submittedName>
</protein>
<dbReference type="EMBL" id="CAJVPW010005236">
    <property type="protein sequence ID" value="CAG8552212.1"/>
    <property type="molecule type" value="Genomic_DNA"/>
</dbReference>
<reference evidence="1" key="1">
    <citation type="submission" date="2021-06" db="EMBL/GenBank/DDBJ databases">
        <authorList>
            <person name="Kallberg Y."/>
            <person name="Tangrot J."/>
            <person name="Rosling A."/>
        </authorList>
    </citation>
    <scope>NUCLEOTIDE SEQUENCE</scope>
    <source>
        <strain evidence="1">28 12/20/2015</strain>
    </source>
</reference>
<accession>A0ACA9LVR4</accession>
<dbReference type="Proteomes" id="UP000789366">
    <property type="component" value="Unassembled WGS sequence"/>
</dbReference>
<name>A0ACA9LVR4_9GLOM</name>
<feature type="non-terminal residue" evidence="1">
    <location>
        <position position="86"/>
    </location>
</feature>